<dbReference type="InterPro" id="IPR000524">
    <property type="entry name" value="Tscrpt_reg_HTH_GntR"/>
</dbReference>
<accession>A0A2S7MVH7</accession>
<evidence type="ECO:0000256" key="2">
    <source>
        <dbReference type="ARBA" id="ARBA00023015"/>
    </source>
</evidence>
<dbReference type="GO" id="GO:0045892">
    <property type="term" value="P:negative regulation of DNA-templated transcription"/>
    <property type="evidence" value="ECO:0007669"/>
    <property type="project" value="TreeGrafter"/>
</dbReference>
<evidence type="ECO:0000313" key="6">
    <source>
        <dbReference type="EMBL" id="PQD93793.1"/>
    </source>
</evidence>
<protein>
    <submittedName>
        <fullName evidence="6">GntR family transcriptional regulator</fullName>
    </submittedName>
</protein>
<dbReference type="SUPFAM" id="SSF64288">
    <property type="entry name" value="Chorismate lyase-like"/>
    <property type="match status" value="1"/>
</dbReference>
<dbReference type="EMBL" id="PKOZ01000021">
    <property type="protein sequence ID" value="PQD93793.1"/>
    <property type="molecule type" value="Genomic_DNA"/>
</dbReference>
<dbReference type="PRINTS" id="PR00035">
    <property type="entry name" value="HTHGNTR"/>
</dbReference>
<dbReference type="SMART" id="SM00866">
    <property type="entry name" value="UTRA"/>
    <property type="match status" value="1"/>
</dbReference>
<dbReference type="FunFam" id="3.40.1410.10:FF:000008">
    <property type="entry name" value="Transcriptional regulator, GntR family"/>
    <property type="match status" value="1"/>
</dbReference>
<dbReference type="GO" id="GO:0003677">
    <property type="term" value="F:DNA binding"/>
    <property type="evidence" value="ECO:0007669"/>
    <property type="project" value="UniProtKB-KW"/>
</dbReference>
<evidence type="ECO:0000313" key="7">
    <source>
        <dbReference type="Proteomes" id="UP000239663"/>
    </source>
</evidence>
<keyword evidence="1" id="KW-0678">Repressor</keyword>
<dbReference type="InterPro" id="IPR028978">
    <property type="entry name" value="Chorismate_lyase_/UTRA_dom_sf"/>
</dbReference>
<dbReference type="AlphaFoldDB" id="A0A2S7MVH7"/>
<evidence type="ECO:0000256" key="1">
    <source>
        <dbReference type="ARBA" id="ARBA00022491"/>
    </source>
</evidence>
<dbReference type="FunFam" id="1.10.10.10:FF:000079">
    <property type="entry name" value="GntR family transcriptional regulator"/>
    <property type="match status" value="1"/>
</dbReference>
<evidence type="ECO:0000259" key="5">
    <source>
        <dbReference type="PROSITE" id="PS50949"/>
    </source>
</evidence>
<dbReference type="InterPro" id="IPR050679">
    <property type="entry name" value="Bact_HTH_transcr_reg"/>
</dbReference>
<dbReference type="Proteomes" id="UP000239663">
    <property type="component" value="Unassembled WGS sequence"/>
</dbReference>
<name>A0A2S7MVH7_9BACI</name>
<dbReference type="PROSITE" id="PS50949">
    <property type="entry name" value="HTH_GNTR"/>
    <property type="match status" value="1"/>
</dbReference>
<dbReference type="InterPro" id="IPR036388">
    <property type="entry name" value="WH-like_DNA-bd_sf"/>
</dbReference>
<dbReference type="GO" id="GO:0003700">
    <property type="term" value="F:DNA-binding transcription factor activity"/>
    <property type="evidence" value="ECO:0007669"/>
    <property type="project" value="InterPro"/>
</dbReference>
<dbReference type="OrthoDB" id="9815017at2"/>
<comment type="caution">
    <text evidence="6">The sequence shown here is derived from an EMBL/GenBank/DDBJ whole genome shotgun (WGS) entry which is preliminary data.</text>
</comment>
<keyword evidence="3" id="KW-0238">DNA-binding</keyword>
<evidence type="ECO:0000256" key="3">
    <source>
        <dbReference type="ARBA" id="ARBA00023125"/>
    </source>
</evidence>
<gene>
    <name evidence="6" type="ORF">CYL18_17885</name>
</gene>
<dbReference type="PANTHER" id="PTHR44846:SF5">
    <property type="entry name" value="HTH-TYPE TRANSCRIPTIONAL REGULATOR GMUR"/>
    <property type="match status" value="1"/>
</dbReference>
<dbReference type="SMART" id="SM00345">
    <property type="entry name" value="HTH_GNTR"/>
    <property type="match status" value="1"/>
</dbReference>
<keyword evidence="4" id="KW-0804">Transcription</keyword>
<dbReference type="Pfam" id="PF00392">
    <property type="entry name" value="GntR"/>
    <property type="match status" value="1"/>
</dbReference>
<dbReference type="InterPro" id="IPR011663">
    <property type="entry name" value="UTRA"/>
</dbReference>
<dbReference type="RefSeq" id="WP_104850840.1">
    <property type="nucleotide sequence ID" value="NZ_PKOZ01000021.1"/>
</dbReference>
<proteinExistence type="predicted"/>
<dbReference type="CDD" id="cd07377">
    <property type="entry name" value="WHTH_GntR"/>
    <property type="match status" value="1"/>
</dbReference>
<dbReference type="Gene3D" id="1.10.10.10">
    <property type="entry name" value="Winged helix-like DNA-binding domain superfamily/Winged helix DNA-binding domain"/>
    <property type="match status" value="1"/>
</dbReference>
<feature type="domain" description="HTH gntR-type" evidence="5">
    <location>
        <begin position="1"/>
        <end position="69"/>
    </location>
</feature>
<organism evidence="6 7">
    <name type="scientific">Pradoshia eiseniae</name>
    <dbReference type="NCBI Taxonomy" id="2064768"/>
    <lineage>
        <taxon>Bacteria</taxon>
        <taxon>Bacillati</taxon>
        <taxon>Bacillota</taxon>
        <taxon>Bacilli</taxon>
        <taxon>Bacillales</taxon>
        <taxon>Bacillaceae</taxon>
        <taxon>Pradoshia</taxon>
    </lineage>
</organism>
<evidence type="ECO:0000256" key="4">
    <source>
        <dbReference type="ARBA" id="ARBA00023163"/>
    </source>
</evidence>
<keyword evidence="2" id="KW-0805">Transcription regulation</keyword>
<keyword evidence="7" id="KW-1185">Reference proteome</keyword>
<reference evidence="6 7" key="1">
    <citation type="submission" date="2017-12" db="EMBL/GenBank/DDBJ databases">
        <title>Taxonomic description and draft genome of Pradoshia cofamensis Gen. nov., sp. nov., a thermotolerant bacillale isolated from anterior gut of earthworm Eisenia fetida.</title>
        <authorList>
            <person name="Saha T."/>
            <person name="Chakraborty R."/>
        </authorList>
    </citation>
    <scope>NUCLEOTIDE SEQUENCE [LARGE SCALE GENOMIC DNA]</scope>
    <source>
        <strain evidence="6 7">EAG3</strain>
    </source>
</reference>
<dbReference type="SUPFAM" id="SSF46785">
    <property type="entry name" value="Winged helix' DNA-binding domain"/>
    <property type="match status" value="1"/>
</dbReference>
<dbReference type="InterPro" id="IPR036390">
    <property type="entry name" value="WH_DNA-bd_sf"/>
</dbReference>
<dbReference type="Gene3D" id="3.40.1410.10">
    <property type="entry name" value="Chorismate lyase-like"/>
    <property type="match status" value="1"/>
</dbReference>
<sequence>MTKYESIANEMRRRIKEGYYPIDQPIPDELSLAEEFGSSRMTMRKALDLLVSEGLLFRKRGHGTFIIQMYKNQSLNVISDESLGLSNLVKGKPVSSKIIQFTIEFPSEEVAGHLAIGRQEPVYHIIRLRMVDHEPYVMEETYMPSNLIPGITEDILHASIYNYIQQDLDLKIGGAHRTIMADKSNELDQTYLECKKEDPILQVVQVGFLNNGVPFEYSFSRHRYDKFVFTSVSVKK</sequence>
<dbReference type="PANTHER" id="PTHR44846">
    <property type="entry name" value="MANNOSYL-D-GLYCERATE TRANSPORT/METABOLISM SYSTEM REPRESSOR MNGR-RELATED"/>
    <property type="match status" value="1"/>
</dbReference>
<dbReference type="Pfam" id="PF07702">
    <property type="entry name" value="UTRA"/>
    <property type="match status" value="1"/>
</dbReference>